<proteinExistence type="predicted"/>
<keyword evidence="3" id="KW-0732">Signal</keyword>
<protein>
    <submittedName>
        <fullName evidence="4">Uncharacterized protein</fullName>
    </submittedName>
</protein>
<keyword evidence="2" id="KW-0472">Membrane</keyword>
<feature type="compositionally biased region" description="Acidic residues" evidence="1">
    <location>
        <begin position="58"/>
        <end position="69"/>
    </location>
</feature>
<dbReference type="OrthoDB" id="387446at2759"/>
<accession>A0A1B1E0Z5</accession>
<feature type="compositionally biased region" description="Basic and acidic residues" evidence="1">
    <location>
        <begin position="257"/>
        <end position="275"/>
    </location>
</feature>
<dbReference type="KEGG" id="pcot:PCOAH_00030630"/>
<dbReference type="AlphaFoldDB" id="A0A1B1E0Z5"/>
<feature type="compositionally biased region" description="Acidic residues" evidence="1">
    <location>
        <begin position="141"/>
        <end position="152"/>
    </location>
</feature>
<evidence type="ECO:0000313" key="5">
    <source>
        <dbReference type="Proteomes" id="UP000092716"/>
    </source>
</evidence>
<gene>
    <name evidence="4" type="ORF">PCOAH_00030630</name>
</gene>
<dbReference type="GeneID" id="30909794"/>
<feature type="chain" id="PRO_5008521459" evidence="3">
    <location>
        <begin position="24"/>
        <end position="534"/>
    </location>
</feature>
<keyword evidence="5" id="KW-1185">Reference proteome</keyword>
<feature type="compositionally biased region" description="Acidic residues" evidence="1">
    <location>
        <begin position="182"/>
        <end position="194"/>
    </location>
</feature>
<dbReference type="EMBL" id="CP016248">
    <property type="protein sequence ID" value="ANQ08716.1"/>
    <property type="molecule type" value="Genomic_DNA"/>
</dbReference>
<organism evidence="4 5">
    <name type="scientific">Plasmodium coatneyi</name>
    <dbReference type="NCBI Taxonomy" id="208452"/>
    <lineage>
        <taxon>Eukaryota</taxon>
        <taxon>Sar</taxon>
        <taxon>Alveolata</taxon>
        <taxon>Apicomplexa</taxon>
        <taxon>Aconoidasida</taxon>
        <taxon>Haemosporida</taxon>
        <taxon>Plasmodiidae</taxon>
        <taxon>Plasmodium</taxon>
    </lineage>
</organism>
<name>A0A1B1E0Z5_9APIC</name>
<feature type="region of interest" description="Disordered" evidence="1">
    <location>
        <begin position="179"/>
        <end position="198"/>
    </location>
</feature>
<feature type="transmembrane region" description="Helical" evidence="2">
    <location>
        <begin position="469"/>
        <end position="492"/>
    </location>
</feature>
<sequence>MNIFNARCCLLTLFFFLFEKKFCKKGAVGASALSNEPIYYAPSGGLPPCVIISRQLSGDEEDGSEDNADDGGLSGEGLPYEEGKKSDLVNDTPSQNLDGDEDEDTAKDGTAKRKMSKKEEEEEDKKIDKLVNAEMKKQEAENDPDEEFDAEPDNNQRSGQGRRSKLRCSNKLNYIQVTANDQGEDDLFSENDEESSPKFVELPHKIKEDTNGMPTKQNEREEAYNRIDHIDRMDRAEKESNANDLKFVEGNTFMQEGEQHNENSTDPIGERERKRSSSSSPNRHTRNSFMDLKIVPDKLPLNFTNSSGSPLFHKNLQKTVHKHSPWPILASDSGSTRASWADVNSSTYNVSPFSFISVHTHNALHLMPMNFQVQNSVMKISDEAFDKLKLQNSVNVYDKDELVDYKYENFEVKEGEEYNDGNDINDMNDVNGANEEKGGEEEGSNGEGADSNSDQNNSSDGRGFFDGSLVTYTIVILIGVIILLLSFVIYYYDLINKVKRRMSAKRKNNQSMTIANDTSAGLYMDDTYKESPHV</sequence>
<dbReference type="RefSeq" id="XP_019915411.1">
    <property type="nucleotide sequence ID" value="XM_020059864.1"/>
</dbReference>
<keyword evidence="2" id="KW-1133">Transmembrane helix</keyword>
<evidence type="ECO:0000313" key="4">
    <source>
        <dbReference type="EMBL" id="ANQ08716.1"/>
    </source>
</evidence>
<feature type="compositionally biased region" description="Low complexity" evidence="1">
    <location>
        <begin position="447"/>
        <end position="459"/>
    </location>
</feature>
<dbReference type="Proteomes" id="UP000092716">
    <property type="component" value="Chromosome 10"/>
</dbReference>
<evidence type="ECO:0000256" key="3">
    <source>
        <dbReference type="SAM" id="SignalP"/>
    </source>
</evidence>
<feature type="compositionally biased region" description="Basic and acidic residues" evidence="1">
    <location>
        <begin position="124"/>
        <end position="140"/>
    </location>
</feature>
<feature type="region of interest" description="Disordered" evidence="1">
    <location>
        <begin position="252"/>
        <end position="290"/>
    </location>
</feature>
<feature type="signal peptide" evidence="3">
    <location>
        <begin position="1"/>
        <end position="23"/>
    </location>
</feature>
<evidence type="ECO:0000256" key="1">
    <source>
        <dbReference type="SAM" id="MobiDB-lite"/>
    </source>
</evidence>
<evidence type="ECO:0000256" key="2">
    <source>
        <dbReference type="SAM" id="Phobius"/>
    </source>
</evidence>
<feature type="region of interest" description="Disordered" evidence="1">
    <location>
        <begin position="417"/>
        <end position="459"/>
    </location>
</feature>
<feature type="region of interest" description="Disordered" evidence="1">
    <location>
        <begin position="57"/>
        <end position="169"/>
    </location>
</feature>
<keyword evidence="2" id="KW-0812">Transmembrane</keyword>
<reference evidence="5" key="1">
    <citation type="submission" date="2016-06" db="EMBL/GenBank/DDBJ databases">
        <title>First high quality genome sequence of Plasmodium coatneyi using continuous long reads from single molecule, real-time sequencing.</title>
        <authorList>
            <person name="Chien J.-T."/>
            <person name="Pakala S.B."/>
            <person name="Geraldo J.A."/>
            <person name="Lapp S.A."/>
            <person name="Barnwell J.W."/>
            <person name="Kissinger J.C."/>
            <person name="Galinski M.R."/>
            <person name="Humphrey J.C."/>
        </authorList>
    </citation>
    <scope>NUCLEOTIDE SEQUENCE [LARGE SCALE GENOMIC DNA]</scope>
    <source>
        <strain evidence="5">Hackeri</strain>
    </source>
</reference>
<dbReference type="VEuPathDB" id="PlasmoDB:PCOAH_00030630"/>